<evidence type="ECO:0000313" key="2">
    <source>
        <dbReference type="Proteomes" id="UP000183769"/>
    </source>
</evidence>
<dbReference type="AlphaFoldDB" id="A0A1I5UBG6"/>
<gene>
    <name evidence="1" type="ORF">SAMN05216277_11219</name>
</gene>
<dbReference type="RefSeq" id="WP_166623269.1">
    <property type="nucleotide sequence ID" value="NZ_FOXI01000012.1"/>
</dbReference>
<proteinExistence type="predicted"/>
<name>A0A1I5UBG6_9EURY</name>
<sequence>MSIDLPTQEERSDRNLRDICEEIVEDDGFSDRAQSMAQTLLDGIKEGRIDVN</sequence>
<dbReference type="OrthoDB" id="374741at2157"/>
<dbReference type="Proteomes" id="UP000183769">
    <property type="component" value="Unassembled WGS sequence"/>
</dbReference>
<dbReference type="EMBL" id="FOXI01000012">
    <property type="protein sequence ID" value="SFP91986.1"/>
    <property type="molecule type" value="Genomic_DNA"/>
</dbReference>
<evidence type="ECO:0000313" key="1">
    <source>
        <dbReference type="EMBL" id="SFP91986.1"/>
    </source>
</evidence>
<keyword evidence="2" id="KW-1185">Reference proteome</keyword>
<organism evidence="1 2">
    <name type="scientific">Halolamina pelagica</name>
    <dbReference type="NCBI Taxonomy" id="699431"/>
    <lineage>
        <taxon>Archaea</taxon>
        <taxon>Methanobacteriati</taxon>
        <taxon>Methanobacteriota</taxon>
        <taxon>Stenosarchaea group</taxon>
        <taxon>Halobacteria</taxon>
        <taxon>Halobacteriales</taxon>
        <taxon>Haloferacaceae</taxon>
    </lineage>
</organism>
<protein>
    <submittedName>
        <fullName evidence="1">Uncharacterized protein</fullName>
    </submittedName>
</protein>
<reference evidence="2" key="1">
    <citation type="submission" date="2016-10" db="EMBL/GenBank/DDBJ databases">
        <authorList>
            <person name="Varghese N."/>
            <person name="Submissions S."/>
        </authorList>
    </citation>
    <scope>NUCLEOTIDE SEQUENCE [LARGE SCALE GENOMIC DNA]</scope>
    <source>
        <strain evidence="2">CGMCC 1.10329</strain>
    </source>
</reference>
<accession>A0A1I5UBG6</accession>